<name>A0A0F9MAD7_9ZZZZ</name>
<evidence type="ECO:0000313" key="1">
    <source>
        <dbReference type="EMBL" id="KKN04335.1"/>
    </source>
</evidence>
<organism evidence="1">
    <name type="scientific">marine sediment metagenome</name>
    <dbReference type="NCBI Taxonomy" id="412755"/>
    <lineage>
        <taxon>unclassified sequences</taxon>
        <taxon>metagenomes</taxon>
        <taxon>ecological metagenomes</taxon>
    </lineage>
</organism>
<dbReference type="AlphaFoldDB" id="A0A0F9MAD7"/>
<accession>A0A0F9MAD7</accession>
<sequence>MKHSKSQSFLFFCLWCISLNALAITSIQLEADKSWSEQFNIKGLTLFLDLTPTGFSLRGKAVELGLPAPIGIVTNLVVDCPKPQWQQTTYRCDHGEISFDHPLLGHQHVTFSLLVDEQNTLTQLTLNELRLGEGKLSLEGVKQAEQWRVSMDGEAIPISKLQPIIASVANEELSSSLNKWHYQAALTATIDITGNSSEIQSVKADWQSIDTNISNTSASQVSENLSLEGNLSLNLIEEKWQWSTNLELFSGQLYSEPVFLDMSTDPIELSAKGMSDPKWQTITVTDLQFKQGDSTKLSGQVTLLKGQLSALSISLNADDLDSLYRSWLQPFLHGTSVADLTLSGRGHATIQQHDDQYELMTKLDNVDVNDKLNRFSLSGVDSSLAWSNAKEGYANTISWQHARVYAIDIGKAQLNATSLKAGFSLSESTSIPILDGELNINALTIENTNTGLQGRFDGILLPVSMQSLTTALDWPEMHGKLSGVIPNVSYQNEQLKIDGALMVKVFDGTTVIRDLTLNKPLGLLPELSANVDLTYLDLNLITDTFDVGNITGRVSGYIHQLRLLNWQPIQFDSMIATSEDNPGKRMISQRAVDNLTQVGGGASGLISRSFLRFFDDFSYRRLGIKCRLQNGVCHMSGVKQADQGFYIVQGGGGLPPWIDVIGYTREVDWNELLERIKAVQDSPGPVIE</sequence>
<proteinExistence type="predicted"/>
<evidence type="ECO:0008006" key="2">
    <source>
        <dbReference type="Google" id="ProtNLM"/>
    </source>
</evidence>
<reference evidence="1" key="1">
    <citation type="journal article" date="2015" name="Nature">
        <title>Complex archaea that bridge the gap between prokaryotes and eukaryotes.</title>
        <authorList>
            <person name="Spang A."/>
            <person name="Saw J.H."/>
            <person name="Jorgensen S.L."/>
            <person name="Zaremba-Niedzwiedzka K."/>
            <person name="Martijn J."/>
            <person name="Lind A.E."/>
            <person name="van Eijk R."/>
            <person name="Schleper C."/>
            <person name="Guy L."/>
            <person name="Ettema T.J."/>
        </authorList>
    </citation>
    <scope>NUCLEOTIDE SEQUENCE</scope>
</reference>
<comment type="caution">
    <text evidence="1">The sequence shown here is derived from an EMBL/GenBank/DDBJ whole genome shotgun (WGS) entry which is preliminary data.</text>
</comment>
<protein>
    <recommendedName>
        <fullName evidence="2">Dicarboxylate transport domain-containing protein</fullName>
    </recommendedName>
</protein>
<dbReference type="EMBL" id="LAZR01004931">
    <property type="protein sequence ID" value="KKN04335.1"/>
    <property type="molecule type" value="Genomic_DNA"/>
</dbReference>
<gene>
    <name evidence="1" type="ORF">LCGC14_1098440</name>
</gene>